<proteinExistence type="predicted"/>
<evidence type="ECO:0000256" key="1">
    <source>
        <dbReference type="ARBA" id="ARBA00022737"/>
    </source>
</evidence>
<comment type="caution">
    <text evidence="2">The sequence shown here is derived from an EMBL/GenBank/DDBJ whole genome shotgun (WGS) entry which is preliminary data.</text>
</comment>
<sequence>MALYFKEQDIDEYRDCFYLKTQPNSGHITSVDELKTIMRSLGTSPTQSELEQYFKEKNCKISFADLLDIMHTHSVKEKIPKEILDAFVSSDWSKSGQMLTKDLKHILCDWGEKLDPKQFDRLMREANIGGSYFKYEDFVKIISAPIPDY</sequence>
<dbReference type="PANTHER" id="PTHR23049">
    <property type="entry name" value="MYOSIN REGULATORY LIGHT CHAIN 2"/>
    <property type="match status" value="1"/>
</dbReference>
<evidence type="ECO:0000313" key="2">
    <source>
        <dbReference type="EMBL" id="KAJ6224887.1"/>
    </source>
</evidence>
<dbReference type="AlphaFoldDB" id="A0A9Q0MFT4"/>
<gene>
    <name evidence="2" type="ORF">RDWZM_003432</name>
</gene>
<keyword evidence="1" id="KW-0677">Repeat</keyword>
<dbReference type="OMA" id="NYEAFTQ"/>
<dbReference type="InterPro" id="IPR050403">
    <property type="entry name" value="Myosin_RLC"/>
</dbReference>
<protein>
    <submittedName>
        <fullName evidence="2">Uncharacterized protein</fullName>
    </submittedName>
</protein>
<keyword evidence="3" id="KW-1185">Reference proteome</keyword>
<reference evidence="2" key="1">
    <citation type="submission" date="2022-12" db="EMBL/GenBank/DDBJ databases">
        <title>Genome assemblies of Blomia tropicalis.</title>
        <authorList>
            <person name="Cui Y."/>
        </authorList>
    </citation>
    <scope>NUCLEOTIDE SEQUENCE</scope>
    <source>
        <tissue evidence="2">Adult mites</tissue>
    </source>
</reference>
<dbReference type="SUPFAM" id="SSF47473">
    <property type="entry name" value="EF-hand"/>
    <property type="match status" value="1"/>
</dbReference>
<dbReference type="InterPro" id="IPR011992">
    <property type="entry name" value="EF-hand-dom_pair"/>
</dbReference>
<dbReference type="GO" id="GO:0043226">
    <property type="term" value="C:organelle"/>
    <property type="evidence" value="ECO:0007669"/>
    <property type="project" value="UniProtKB-ARBA"/>
</dbReference>
<dbReference type="Gene3D" id="1.10.238.10">
    <property type="entry name" value="EF-hand"/>
    <property type="match status" value="2"/>
</dbReference>
<dbReference type="FunFam" id="1.10.238.10:FF:000178">
    <property type="entry name" value="Calmodulin-2 A"/>
    <property type="match status" value="1"/>
</dbReference>
<dbReference type="EMBL" id="JAPWDV010000001">
    <property type="protein sequence ID" value="KAJ6224887.1"/>
    <property type="molecule type" value="Genomic_DNA"/>
</dbReference>
<organism evidence="2 3">
    <name type="scientific">Blomia tropicalis</name>
    <name type="common">Mite</name>
    <dbReference type="NCBI Taxonomy" id="40697"/>
    <lineage>
        <taxon>Eukaryota</taxon>
        <taxon>Metazoa</taxon>
        <taxon>Ecdysozoa</taxon>
        <taxon>Arthropoda</taxon>
        <taxon>Chelicerata</taxon>
        <taxon>Arachnida</taxon>
        <taxon>Acari</taxon>
        <taxon>Acariformes</taxon>
        <taxon>Sarcoptiformes</taxon>
        <taxon>Astigmata</taxon>
        <taxon>Glycyphagoidea</taxon>
        <taxon>Echimyopodidae</taxon>
        <taxon>Blomia</taxon>
    </lineage>
</organism>
<name>A0A9Q0MFT4_BLOTA</name>
<evidence type="ECO:0000313" key="3">
    <source>
        <dbReference type="Proteomes" id="UP001142055"/>
    </source>
</evidence>
<dbReference type="Proteomes" id="UP001142055">
    <property type="component" value="Chromosome 1"/>
</dbReference>
<accession>A0A9Q0MFT4</accession>